<gene>
    <name evidence="1" type="ORF">SAMN04489868_12528</name>
</gene>
<dbReference type="Pfam" id="PF02082">
    <property type="entry name" value="Rrf2"/>
    <property type="match status" value="1"/>
</dbReference>
<accession>A0A1I3CYV2</accession>
<keyword evidence="2" id="KW-1185">Reference proteome</keyword>
<protein>
    <submittedName>
        <fullName evidence="1">Rrf2 family protein</fullName>
    </submittedName>
</protein>
<dbReference type="RefSeq" id="WP_092092892.1">
    <property type="nucleotide sequence ID" value="NZ_FOQE01000025.1"/>
</dbReference>
<dbReference type="EMBL" id="FOQE01000025">
    <property type="protein sequence ID" value="SFH79672.1"/>
    <property type="molecule type" value="Genomic_DNA"/>
</dbReference>
<reference evidence="1 2" key="1">
    <citation type="submission" date="2016-10" db="EMBL/GenBank/DDBJ databases">
        <authorList>
            <person name="de Groot N.N."/>
        </authorList>
    </citation>
    <scope>NUCLEOTIDE SEQUENCE [LARGE SCALE GENOMIC DNA]</scope>
    <source>
        <strain evidence="1 2">DSM 27630</strain>
    </source>
</reference>
<evidence type="ECO:0000313" key="2">
    <source>
        <dbReference type="Proteomes" id="UP000198668"/>
    </source>
</evidence>
<proteinExistence type="predicted"/>
<organism evidence="1 2">
    <name type="scientific">Pisciglobus halotolerans</name>
    <dbReference type="NCBI Taxonomy" id="745365"/>
    <lineage>
        <taxon>Bacteria</taxon>
        <taxon>Bacillati</taxon>
        <taxon>Bacillota</taxon>
        <taxon>Bacilli</taxon>
        <taxon>Lactobacillales</taxon>
        <taxon>Carnobacteriaceae</taxon>
    </lineage>
</organism>
<dbReference type="PROSITE" id="PS01332">
    <property type="entry name" value="HTH_RRF2_1"/>
    <property type="match status" value="1"/>
</dbReference>
<dbReference type="InterPro" id="IPR000944">
    <property type="entry name" value="Tscrpt_reg_Rrf2"/>
</dbReference>
<dbReference type="InterPro" id="IPR036388">
    <property type="entry name" value="WH-like_DNA-bd_sf"/>
</dbReference>
<dbReference type="Gene3D" id="1.10.10.10">
    <property type="entry name" value="Winged helix-like DNA-binding domain superfamily/Winged helix DNA-binding domain"/>
    <property type="match status" value="1"/>
</dbReference>
<dbReference type="NCBIfam" id="TIGR00738">
    <property type="entry name" value="rrf2_super"/>
    <property type="match status" value="1"/>
</dbReference>
<evidence type="ECO:0000313" key="1">
    <source>
        <dbReference type="EMBL" id="SFH79672.1"/>
    </source>
</evidence>
<dbReference type="Proteomes" id="UP000198668">
    <property type="component" value="Unassembled WGS sequence"/>
</dbReference>
<dbReference type="OrthoDB" id="9808360at2"/>
<dbReference type="SUPFAM" id="SSF46785">
    <property type="entry name" value="Winged helix' DNA-binding domain"/>
    <property type="match status" value="1"/>
</dbReference>
<name>A0A1I3CYV2_9LACT</name>
<dbReference type="GO" id="GO:0003700">
    <property type="term" value="F:DNA-binding transcription factor activity"/>
    <property type="evidence" value="ECO:0007669"/>
    <property type="project" value="TreeGrafter"/>
</dbReference>
<dbReference type="InterPro" id="IPR036390">
    <property type="entry name" value="WH_DNA-bd_sf"/>
</dbReference>
<dbReference type="PANTHER" id="PTHR33221">
    <property type="entry name" value="WINGED HELIX-TURN-HELIX TRANSCRIPTIONAL REGULATOR, RRF2 FAMILY"/>
    <property type="match status" value="1"/>
</dbReference>
<dbReference type="PANTHER" id="PTHR33221:SF9">
    <property type="entry name" value="RRF2 FAMILY PROTEIN"/>
    <property type="match status" value="1"/>
</dbReference>
<sequence length="163" mass="17855">MILSKGLEQAVCIMTLLATQNKEVPLASHVINRRLKGSSHSYIRKIIRKLVVSGLVSSVSGSNGGFSLAKEPKDISLLDVVEALEGPIHTYPNTGMINQVFFDRGPTADSGEKVLTSVFEQADDCYSSFLSNQTVEQLIRKSLASETIPVLNWNESMEKVESK</sequence>
<dbReference type="AlphaFoldDB" id="A0A1I3CYV2"/>
<dbReference type="InterPro" id="IPR030489">
    <property type="entry name" value="TR_Rrf2-type_CS"/>
</dbReference>
<dbReference type="GO" id="GO:0005829">
    <property type="term" value="C:cytosol"/>
    <property type="evidence" value="ECO:0007669"/>
    <property type="project" value="TreeGrafter"/>
</dbReference>
<dbReference type="PROSITE" id="PS51197">
    <property type="entry name" value="HTH_RRF2_2"/>
    <property type="match status" value="1"/>
</dbReference>